<reference evidence="2" key="1">
    <citation type="journal article" date="2022" name="Plant J.">
        <title>Strategies of tolerance reflected in two North American maple genomes.</title>
        <authorList>
            <person name="McEvoy S.L."/>
            <person name="Sezen U.U."/>
            <person name="Trouern-Trend A."/>
            <person name="McMahon S.M."/>
            <person name="Schaberg P.G."/>
            <person name="Yang J."/>
            <person name="Wegrzyn J.L."/>
            <person name="Swenson N.G."/>
        </authorList>
    </citation>
    <scope>NUCLEOTIDE SEQUENCE</scope>
    <source>
        <strain evidence="2">91603</strain>
    </source>
</reference>
<sequence length="70" mass="7988">MAPVSVRFGSVQFRFRTFKTDSDILFEGSVLVPVPVLKVWCRSDEFSREPSDFALEGDEDEQSIEAISRM</sequence>
<dbReference type="AlphaFoldDB" id="A0AAD5ITQ4"/>
<dbReference type="Proteomes" id="UP001064489">
    <property type="component" value="Chromosome 5"/>
</dbReference>
<protein>
    <submittedName>
        <fullName evidence="2">Uncharacterized protein</fullName>
    </submittedName>
</protein>
<dbReference type="EMBL" id="JAJSOW010000102">
    <property type="protein sequence ID" value="KAI9176767.1"/>
    <property type="molecule type" value="Genomic_DNA"/>
</dbReference>
<name>A0AAD5ITQ4_ACENE</name>
<evidence type="ECO:0000313" key="2">
    <source>
        <dbReference type="EMBL" id="KAI9176767.1"/>
    </source>
</evidence>
<proteinExistence type="predicted"/>
<evidence type="ECO:0000256" key="1">
    <source>
        <dbReference type="SAM" id="MobiDB-lite"/>
    </source>
</evidence>
<reference evidence="2" key="2">
    <citation type="submission" date="2023-02" db="EMBL/GenBank/DDBJ databases">
        <authorList>
            <person name="Swenson N.G."/>
            <person name="Wegrzyn J.L."/>
            <person name="Mcevoy S.L."/>
        </authorList>
    </citation>
    <scope>NUCLEOTIDE SEQUENCE</scope>
    <source>
        <strain evidence="2">91603</strain>
        <tissue evidence="2">Leaf</tissue>
    </source>
</reference>
<keyword evidence="3" id="KW-1185">Reference proteome</keyword>
<accession>A0AAD5ITQ4</accession>
<organism evidence="2 3">
    <name type="scientific">Acer negundo</name>
    <name type="common">Box elder</name>
    <dbReference type="NCBI Taxonomy" id="4023"/>
    <lineage>
        <taxon>Eukaryota</taxon>
        <taxon>Viridiplantae</taxon>
        <taxon>Streptophyta</taxon>
        <taxon>Embryophyta</taxon>
        <taxon>Tracheophyta</taxon>
        <taxon>Spermatophyta</taxon>
        <taxon>Magnoliopsida</taxon>
        <taxon>eudicotyledons</taxon>
        <taxon>Gunneridae</taxon>
        <taxon>Pentapetalae</taxon>
        <taxon>rosids</taxon>
        <taxon>malvids</taxon>
        <taxon>Sapindales</taxon>
        <taxon>Sapindaceae</taxon>
        <taxon>Hippocastanoideae</taxon>
        <taxon>Acereae</taxon>
        <taxon>Acer</taxon>
    </lineage>
</organism>
<feature type="region of interest" description="Disordered" evidence="1">
    <location>
        <begin position="51"/>
        <end position="70"/>
    </location>
</feature>
<comment type="caution">
    <text evidence="2">The sequence shown here is derived from an EMBL/GenBank/DDBJ whole genome shotgun (WGS) entry which is preliminary data.</text>
</comment>
<evidence type="ECO:0000313" key="3">
    <source>
        <dbReference type="Proteomes" id="UP001064489"/>
    </source>
</evidence>
<gene>
    <name evidence="2" type="ORF">LWI28_006924</name>
</gene>